<feature type="domain" description="Cation/H+ exchanger transmembrane" evidence="6">
    <location>
        <begin position="8"/>
        <end position="379"/>
    </location>
</feature>
<keyword evidence="4 5" id="KW-0472">Membrane</keyword>
<evidence type="ECO:0000256" key="3">
    <source>
        <dbReference type="ARBA" id="ARBA00022989"/>
    </source>
</evidence>
<dbReference type="PANTHER" id="PTHR31102:SF1">
    <property type="entry name" value="CATION_H+ EXCHANGER DOMAIN-CONTAINING PROTEIN"/>
    <property type="match status" value="1"/>
</dbReference>
<dbReference type="InterPro" id="IPR038770">
    <property type="entry name" value="Na+/solute_symporter_sf"/>
</dbReference>
<dbReference type="InterPro" id="IPR006153">
    <property type="entry name" value="Cation/H_exchanger_TM"/>
</dbReference>
<dbReference type="RefSeq" id="WP_313794508.1">
    <property type="nucleotide sequence ID" value="NZ_CP102453.1"/>
</dbReference>
<evidence type="ECO:0000256" key="5">
    <source>
        <dbReference type="SAM" id="Phobius"/>
    </source>
</evidence>
<feature type="transmembrane region" description="Helical" evidence="5">
    <location>
        <begin position="27"/>
        <end position="45"/>
    </location>
</feature>
<reference evidence="7 8" key="1">
    <citation type="submission" date="2022-08" db="EMBL/GenBank/DDBJ databases">
        <title>Aerococcaceae sp. nov isolated from spoiled eye mask.</title>
        <authorList>
            <person name="Zhou G."/>
            <person name="Xie X.-B."/>
            <person name="Shi Q.-S."/>
            <person name="Wang Y.-S."/>
            <person name="Wen X."/>
            <person name="Peng H."/>
            <person name="Yang X.-J."/>
            <person name="Tao H.-B."/>
            <person name="Huang X.-M."/>
        </authorList>
    </citation>
    <scope>NUCLEOTIDE SEQUENCE [LARGE SCALE GENOMIC DNA]</scope>
    <source>
        <strain evidence="8">DM20194951</strain>
    </source>
</reference>
<keyword evidence="8" id="KW-1185">Reference proteome</keyword>
<evidence type="ECO:0000256" key="2">
    <source>
        <dbReference type="ARBA" id="ARBA00022692"/>
    </source>
</evidence>
<keyword evidence="2 5" id="KW-0812">Transmembrane</keyword>
<evidence type="ECO:0000313" key="8">
    <source>
        <dbReference type="Proteomes" id="UP001315967"/>
    </source>
</evidence>
<accession>A0ABY5P8F1</accession>
<comment type="subcellular location">
    <subcellularLocation>
        <location evidence="1">Membrane</location>
        <topology evidence="1">Multi-pass membrane protein</topology>
    </subcellularLocation>
</comment>
<protein>
    <submittedName>
        <fullName evidence="7">Cation:proton antiporter</fullName>
    </submittedName>
</protein>
<gene>
    <name evidence="7" type="ORF">NRE15_05060</name>
</gene>
<feature type="transmembrane region" description="Helical" evidence="5">
    <location>
        <begin position="115"/>
        <end position="137"/>
    </location>
</feature>
<feature type="transmembrane region" description="Helical" evidence="5">
    <location>
        <begin position="190"/>
        <end position="208"/>
    </location>
</feature>
<dbReference type="InterPro" id="IPR051843">
    <property type="entry name" value="CPA1_transporter"/>
</dbReference>
<feature type="transmembrane region" description="Helical" evidence="5">
    <location>
        <begin position="299"/>
        <end position="320"/>
    </location>
</feature>
<dbReference type="PANTHER" id="PTHR31102">
    <property type="match status" value="1"/>
</dbReference>
<organism evidence="7 8">
    <name type="scientific">Fundicoccus culcitae</name>
    <dbReference type="NCBI Taxonomy" id="2969821"/>
    <lineage>
        <taxon>Bacteria</taxon>
        <taxon>Bacillati</taxon>
        <taxon>Bacillota</taxon>
        <taxon>Bacilli</taxon>
        <taxon>Lactobacillales</taxon>
        <taxon>Aerococcaceae</taxon>
        <taxon>Fundicoccus</taxon>
    </lineage>
</organism>
<sequence length="391" mass="41826">MLASLALIMLLGIFTHLVCQKLKLPSLVGYLLLGIILGPSVLNLLDQSLINISADLRQIILIIILSRAGLSLDLDALRKVGRPAILMSFVPASFEIIGTIVFAPKILGLPVIDAAILGTVLGAVSPAVVVPAMLKLIKEKRGVDKGIPPLILAGASVDDIYCLVLFAAFLGLRQTGRFQASALLEIPLSIVAGVFIGGMMGFVLGLVFEKVSLTTGQQLLLMLSVSMAFVSFDNVSRLPFSGILAVMTMAMLIYRQVPGQAEHIARYYYQLWSVGELFLFVLVGASVDVAFAFTAGWRAVWLVFLVLAVRMVGVWVSLLGTGFGWKEKLFCMIAYLPKATVQAAIGSIPLSLGLASGEIILTLSVVAILITAPLGAVGIEWSYERLLDKAE</sequence>
<feature type="transmembrane region" description="Helical" evidence="5">
    <location>
        <begin position="267"/>
        <end position="293"/>
    </location>
</feature>
<dbReference type="Gene3D" id="1.20.1530.20">
    <property type="match status" value="1"/>
</dbReference>
<evidence type="ECO:0000256" key="1">
    <source>
        <dbReference type="ARBA" id="ARBA00004141"/>
    </source>
</evidence>
<evidence type="ECO:0000259" key="6">
    <source>
        <dbReference type="Pfam" id="PF00999"/>
    </source>
</evidence>
<dbReference type="EMBL" id="CP102453">
    <property type="protein sequence ID" value="UUX35016.1"/>
    <property type="molecule type" value="Genomic_DNA"/>
</dbReference>
<feature type="transmembrane region" description="Helical" evidence="5">
    <location>
        <begin position="84"/>
        <end position="103"/>
    </location>
</feature>
<evidence type="ECO:0000313" key="7">
    <source>
        <dbReference type="EMBL" id="UUX35016.1"/>
    </source>
</evidence>
<dbReference type="Proteomes" id="UP001315967">
    <property type="component" value="Chromosome"/>
</dbReference>
<feature type="transmembrane region" description="Helical" evidence="5">
    <location>
        <begin position="359"/>
        <end position="379"/>
    </location>
</feature>
<feature type="transmembrane region" description="Helical" evidence="5">
    <location>
        <begin position="238"/>
        <end position="255"/>
    </location>
</feature>
<name>A0ABY5P8F1_9LACT</name>
<keyword evidence="3 5" id="KW-1133">Transmembrane helix</keyword>
<dbReference type="Pfam" id="PF00999">
    <property type="entry name" value="Na_H_Exchanger"/>
    <property type="match status" value="1"/>
</dbReference>
<evidence type="ECO:0000256" key="4">
    <source>
        <dbReference type="ARBA" id="ARBA00023136"/>
    </source>
</evidence>
<proteinExistence type="predicted"/>
<feature type="transmembrane region" description="Helical" evidence="5">
    <location>
        <begin position="149"/>
        <end position="170"/>
    </location>
</feature>